<dbReference type="SUPFAM" id="SSF48403">
    <property type="entry name" value="Ankyrin repeat"/>
    <property type="match status" value="1"/>
</dbReference>
<keyword evidence="2 3" id="KW-0040">ANK repeat</keyword>
<dbReference type="EMBL" id="JADGKB010000189">
    <property type="protein sequence ID" value="KAJ3251289.1"/>
    <property type="molecule type" value="Genomic_DNA"/>
</dbReference>
<evidence type="ECO:0000256" key="1">
    <source>
        <dbReference type="ARBA" id="ARBA00022737"/>
    </source>
</evidence>
<dbReference type="PANTHER" id="PTHR24198:SF165">
    <property type="entry name" value="ANKYRIN REPEAT-CONTAINING PROTEIN-RELATED"/>
    <property type="match status" value="1"/>
</dbReference>
<dbReference type="PROSITE" id="PS50297">
    <property type="entry name" value="ANK_REP_REGION"/>
    <property type="match status" value="1"/>
</dbReference>
<evidence type="ECO:0000313" key="5">
    <source>
        <dbReference type="Proteomes" id="UP001210925"/>
    </source>
</evidence>
<sequence>MFRSIVAETYIISQYLSLVDYHNLRFASIEINLSSYPQLSWQAYVLSSTISHQDISEFMTVSSLSITDEKFMYFVDKRHIQQLSKSFTPQVSFKTVLRVLRNNLYDIHSFQPEIVLELLKHIDLTRISVCEIDRLWHRSIDTCSVEIVELMLERNLLLDLEYGMFTACQEGSYELVDLLISFGVDPSVNDSESLVIACRYGYDKIVQLLLADPRVNPSGKNNQGLVWACKNGNTKIVCGLLHCYNMNATIELKNECFLLAVVRGHDDIVGLLMDDGRIDPYVQSSALLHAAKWGHLAVLELLVQVYKVDLMHFGNLAFTAACANGYYLVVEYMLGIQGIDPNFDGSRPLYLAAQNGHLKVVEILAKDKRVDVSQSVIRSAKKNRHLDIYKILTNRSSTFLCWWNMLVF</sequence>
<name>A0AAD5Y0B7_9FUNG</name>
<dbReference type="Gene3D" id="1.25.40.20">
    <property type="entry name" value="Ankyrin repeat-containing domain"/>
    <property type="match status" value="2"/>
</dbReference>
<reference evidence="4" key="1">
    <citation type="submission" date="2020-05" db="EMBL/GenBank/DDBJ databases">
        <title>Phylogenomic resolution of chytrid fungi.</title>
        <authorList>
            <person name="Stajich J.E."/>
            <person name="Amses K."/>
            <person name="Simmons R."/>
            <person name="Seto K."/>
            <person name="Myers J."/>
            <person name="Bonds A."/>
            <person name="Quandt C.A."/>
            <person name="Barry K."/>
            <person name="Liu P."/>
            <person name="Grigoriev I."/>
            <person name="Longcore J.E."/>
            <person name="James T.Y."/>
        </authorList>
    </citation>
    <scope>NUCLEOTIDE SEQUENCE</scope>
    <source>
        <strain evidence="4">PLAUS21</strain>
    </source>
</reference>
<dbReference type="Pfam" id="PF12796">
    <property type="entry name" value="Ank_2"/>
    <property type="match status" value="2"/>
</dbReference>
<evidence type="ECO:0000256" key="2">
    <source>
        <dbReference type="ARBA" id="ARBA00023043"/>
    </source>
</evidence>
<organism evidence="4 5">
    <name type="scientific">Boothiomyces macroporosus</name>
    <dbReference type="NCBI Taxonomy" id="261099"/>
    <lineage>
        <taxon>Eukaryota</taxon>
        <taxon>Fungi</taxon>
        <taxon>Fungi incertae sedis</taxon>
        <taxon>Chytridiomycota</taxon>
        <taxon>Chytridiomycota incertae sedis</taxon>
        <taxon>Chytridiomycetes</taxon>
        <taxon>Rhizophydiales</taxon>
        <taxon>Terramycetaceae</taxon>
        <taxon>Boothiomyces</taxon>
    </lineage>
</organism>
<comment type="caution">
    <text evidence="4">The sequence shown here is derived from an EMBL/GenBank/DDBJ whole genome shotgun (WGS) entry which is preliminary data.</text>
</comment>
<protein>
    <recommendedName>
        <fullName evidence="6">Ankyrin repeat protein</fullName>
    </recommendedName>
</protein>
<dbReference type="PROSITE" id="PS50088">
    <property type="entry name" value="ANK_REPEAT"/>
    <property type="match status" value="1"/>
</dbReference>
<dbReference type="InterPro" id="IPR002110">
    <property type="entry name" value="Ankyrin_rpt"/>
</dbReference>
<accession>A0AAD5Y0B7</accession>
<dbReference type="PANTHER" id="PTHR24198">
    <property type="entry name" value="ANKYRIN REPEAT AND PROTEIN KINASE DOMAIN-CONTAINING PROTEIN"/>
    <property type="match status" value="1"/>
</dbReference>
<evidence type="ECO:0000313" key="4">
    <source>
        <dbReference type="EMBL" id="KAJ3251289.1"/>
    </source>
</evidence>
<dbReference type="SMART" id="SM00248">
    <property type="entry name" value="ANK"/>
    <property type="match status" value="7"/>
</dbReference>
<dbReference type="AlphaFoldDB" id="A0AAD5Y0B7"/>
<evidence type="ECO:0008006" key="6">
    <source>
        <dbReference type="Google" id="ProtNLM"/>
    </source>
</evidence>
<proteinExistence type="predicted"/>
<dbReference type="Proteomes" id="UP001210925">
    <property type="component" value="Unassembled WGS sequence"/>
</dbReference>
<dbReference type="InterPro" id="IPR036770">
    <property type="entry name" value="Ankyrin_rpt-contain_sf"/>
</dbReference>
<gene>
    <name evidence="4" type="ORF">HK103_002472</name>
</gene>
<evidence type="ECO:0000256" key="3">
    <source>
        <dbReference type="PROSITE-ProRule" id="PRU00023"/>
    </source>
</evidence>
<keyword evidence="1" id="KW-0677">Repeat</keyword>
<feature type="repeat" description="ANK" evidence="3">
    <location>
        <begin position="344"/>
        <end position="364"/>
    </location>
</feature>
<keyword evidence="5" id="KW-1185">Reference proteome</keyword>